<evidence type="ECO:0000256" key="6">
    <source>
        <dbReference type="ARBA" id="ARBA00022490"/>
    </source>
</evidence>
<dbReference type="GO" id="GO:0003723">
    <property type="term" value="F:RNA binding"/>
    <property type="evidence" value="ECO:0007669"/>
    <property type="project" value="UniProtKB-KW"/>
</dbReference>
<proteinExistence type="inferred from homology"/>
<accession>A0A813M3D4</accession>
<dbReference type="GO" id="GO:0005737">
    <property type="term" value="C:cytoplasm"/>
    <property type="evidence" value="ECO:0007669"/>
    <property type="project" value="UniProtKB-SubCell"/>
</dbReference>
<dbReference type="InterPro" id="IPR019385">
    <property type="entry name" value="PHAX_RNA-binding_domain"/>
</dbReference>
<keyword evidence="9" id="KW-0539">Nucleus</keyword>
<dbReference type="InterPro" id="IPR038092">
    <property type="entry name" value="PHAX_RNA-binding_sf"/>
</dbReference>
<evidence type="ECO:0000256" key="5">
    <source>
        <dbReference type="ARBA" id="ARBA00022448"/>
    </source>
</evidence>
<evidence type="ECO:0000256" key="2">
    <source>
        <dbReference type="ARBA" id="ARBA00004496"/>
    </source>
</evidence>
<evidence type="ECO:0000259" key="11">
    <source>
        <dbReference type="Pfam" id="PF10258"/>
    </source>
</evidence>
<dbReference type="InterPro" id="IPR039047">
    <property type="entry name" value="PHAX"/>
</dbReference>
<keyword evidence="8" id="KW-0653">Protein transport</keyword>
<dbReference type="Pfam" id="PF10258">
    <property type="entry name" value="PHAX_RNA-bd"/>
    <property type="match status" value="1"/>
</dbReference>
<evidence type="ECO:0000256" key="7">
    <source>
        <dbReference type="ARBA" id="ARBA00022884"/>
    </source>
</evidence>
<evidence type="ECO:0000256" key="8">
    <source>
        <dbReference type="ARBA" id="ARBA00022927"/>
    </source>
</evidence>
<dbReference type="GO" id="GO:0005634">
    <property type="term" value="C:nucleus"/>
    <property type="evidence" value="ECO:0007669"/>
    <property type="project" value="UniProtKB-SubCell"/>
</dbReference>
<name>A0A813M3D4_9BILA</name>
<gene>
    <name evidence="12" type="ORF">OXX778_LOCUS461</name>
</gene>
<evidence type="ECO:0000256" key="4">
    <source>
        <dbReference type="ARBA" id="ARBA00016856"/>
    </source>
</evidence>
<dbReference type="PANTHER" id="PTHR13135:SF0">
    <property type="entry name" value="PHOSPHORYLATED ADAPTER RNA EXPORT PROTEIN"/>
    <property type="match status" value="1"/>
</dbReference>
<comment type="subcellular location">
    <subcellularLocation>
        <location evidence="2">Cytoplasm</location>
    </subcellularLocation>
    <subcellularLocation>
        <location evidence="1">Nucleus</location>
    </subcellularLocation>
</comment>
<dbReference type="AlphaFoldDB" id="A0A813M3D4"/>
<dbReference type="PANTHER" id="PTHR13135">
    <property type="entry name" value="CYTOSOLIC RESINIFERATOXIN BINDING PROTEIN RBP-26"/>
    <property type="match status" value="1"/>
</dbReference>
<comment type="similarity">
    <text evidence="3">Belongs to the PHAX family.</text>
</comment>
<evidence type="ECO:0000256" key="3">
    <source>
        <dbReference type="ARBA" id="ARBA00006094"/>
    </source>
</evidence>
<dbReference type="Gene3D" id="1.10.10.1440">
    <property type="entry name" value="PHAX RNA-binding domain"/>
    <property type="match status" value="1"/>
</dbReference>
<protein>
    <recommendedName>
        <fullName evidence="4">Phosphorylated adapter RNA export protein</fullName>
    </recommendedName>
    <alternativeName>
        <fullName evidence="10">RNA U small nuclear RNA export adapter protein</fullName>
    </alternativeName>
</protein>
<keyword evidence="5" id="KW-0813">Transport</keyword>
<evidence type="ECO:0000256" key="9">
    <source>
        <dbReference type="ARBA" id="ARBA00023242"/>
    </source>
</evidence>
<dbReference type="GO" id="GO:0015031">
    <property type="term" value="P:protein transport"/>
    <property type="evidence" value="ECO:0007669"/>
    <property type="project" value="UniProtKB-KW"/>
</dbReference>
<comment type="caution">
    <text evidence="12">The sequence shown here is derived from an EMBL/GenBank/DDBJ whole genome shotgun (WGS) entry which is preliminary data.</text>
</comment>
<sequence length="261" mass="30802">MSKLNIKKFNLWSDTLNEESLCDTIQTFDLAEEKPNKERGVESYKYENKNLSDLDLKKKRSKFKRNKSIEYSKRSKSADRHEDLKERIGPKITFDENRSRTHIRVTELDSDEAVTKEIVRVLREPKDDVIQRCVKVLGKKKCLELLYATEDVEKLGGMPTSDGYRRRTPGGVYFQLIKKDDIILNCQRSQIFIEDVARKKKQKALKRLRQRQRFNEAKKDLREKIENDISGNKDVNNQNELNEINDEFESVVEEGMIYFDE</sequence>
<evidence type="ECO:0000313" key="12">
    <source>
        <dbReference type="EMBL" id="CAF0707141.1"/>
    </source>
</evidence>
<keyword evidence="13" id="KW-1185">Reference proteome</keyword>
<dbReference type="GO" id="GO:0006408">
    <property type="term" value="P:snRNA export from nucleus"/>
    <property type="evidence" value="ECO:0007669"/>
    <property type="project" value="InterPro"/>
</dbReference>
<keyword evidence="6" id="KW-0963">Cytoplasm</keyword>
<dbReference type="EMBL" id="CAJNOC010000022">
    <property type="protein sequence ID" value="CAF0707141.1"/>
    <property type="molecule type" value="Genomic_DNA"/>
</dbReference>
<feature type="domain" description="Phosphorylated adapter RNA export protein RNA-binding" evidence="11">
    <location>
        <begin position="115"/>
        <end position="195"/>
    </location>
</feature>
<evidence type="ECO:0000256" key="1">
    <source>
        <dbReference type="ARBA" id="ARBA00004123"/>
    </source>
</evidence>
<keyword evidence="7" id="KW-0694">RNA-binding</keyword>
<evidence type="ECO:0000256" key="10">
    <source>
        <dbReference type="ARBA" id="ARBA00030834"/>
    </source>
</evidence>
<organism evidence="12 13">
    <name type="scientific">Brachionus calyciflorus</name>
    <dbReference type="NCBI Taxonomy" id="104777"/>
    <lineage>
        <taxon>Eukaryota</taxon>
        <taxon>Metazoa</taxon>
        <taxon>Spiralia</taxon>
        <taxon>Gnathifera</taxon>
        <taxon>Rotifera</taxon>
        <taxon>Eurotatoria</taxon>
        <taxon>Monogononta</taxon>
        <taxon>Pseudotrocha</taxon>
        <taxon>Ploima</taxon>
        <taxon>Brachionidae</taxon>
        <taxon>Brachionus</taxon>
    </lineage>
</organism>
<dbReference type="OrthoDB" id="20573at2759"/>
<dbReference type="Proteomes" id="UP000663879">
    <property type="component" value="Unassembled WGS sequence"/>
</dbReference>
<reference evidence="12" key="1">
    <citation type="submission" date="2021-02" db="EMBL/GenBank/DDBJ databases">
        <authorList>
            <person name="Nowell W R."/>
        </authorList>
    </citation>
    <scope>NUCLEOTIDE SEQUENCE</scope>
    <source>
        <strain evidence="12">Ploen Becks lab</strain>
    </source>
</reference>
<dbReference type="FunFam" id="1.10.10.1440:FF:000001">
    <property type="entry name" value="phosphorylated adapter RNA export protein-like"/>
    <property type="match status" value="1"/>
</dbReference>
<evidence type="ECO:0000313" key="13">
    <source>
        <dbReference type="Proteomes" id="UP000663879"/>
    </source>
</evidence>